<dbReference type="Proteomes" id="UP000014028">
    <property type="component" value="Unassembled WGS sequence"/>
</dbReference>
<dbReference type="EMBL" id="AHFK01000022">
    <property type="protein sequence ID" value="EOQ18633.1"/>
    <property type="molecule type" value="Genomic_DNA"/>
</dbReference>
<dbReference type="AlphaFoldDB" id="A0A9W5RB98"/>
<protein>
    <submittedName>
        <fullName evidence="1">Uncharacterized protein</fullName>
    </submittedName>
</protein>
<proteinExistence type="predicted"/>
<gene>
    <name evidence="1" type="ORF">IKC_05134</name>
</gene>
<comment type="caution">
    <text evidence="1">The sequence shown here is derived from an EMBL/GenBank/DDBJ whole genome shotgun (WGS) entry which is preliminary data.</text>
</comment>
<evidence type="ECO:0000313" key="2">
    <source>
        <dbReference type="Proteomes" id="UP000014028"/>
    </source>
</evidence>
<evidence type="ECO:0000313" key="1">
    <source>
        <dbReference type="EMBL" id="EOQ18633.1"/>
    </source>
</evidence>
<sequence length="82" mass="9214">MVTEYFSLRAAKKRKKVSAVDTNQTKEMNARARLLNAQTRQANMLLKTAVTFKDSLSADAKKSLAAHATRILTGEMLVFKKR</sequence>
<dbReference type="RefSeq" id="WP_016121858.1">
    <property type="nucleotide sequence ID" value="NZ_KB976822.1"/>
</dbReference>
<organism evidence="1 2">
    <name type="scientific">Bacillus cereus VD184</name>
    <dbReference type="NCBI Taxonomy" id="1053242"/>
    <lineage>
        <taxon>Bacteria</taxon>
        <taxon>Bacillati</taxon>
        <taxon>Bacillota</taxon>
        <taxon>Bacilli</taxon>
        <taxon>Bacillales</taxon>
        <taxon>Bacillaceae</taxon>
        <taxon>Bacillus</taxon>
        <taxon>Bacillus cereus group</taxon>
    </lineage>
</organism>
<reference evidence="1 2" key="1">
    <citation type="submission" date="2012-12" db="EMBL/GenBank/DDBJ databases">
        <title>The Genome Sequence of Bacillus cereus VD184.</title>
        <authorList>
            <consortium name="The Broad Institute Genome Sequencing Platform"/>
            <consortium name="The Broad Institute Genome Sequencing Center for Infectious Disease"/>
            <person name="Feldgarden M."/>
            <person name="Van der Auwera G.A."/>
            <person name="Mahillon J."/>
            <person name="Duprez V."/>
            <person name="Timmery S."/>
            <person name="Mattelet C."/>
            <person name="Dierick K."/>
            <person name="Sun M."/>
            <person name="Yu Z."/>
            <person name="Zhu L."/>
            <person name="Hu X."/>
            <person name="Shank E.B."/>
            <person name="Swiecicka I."/>
            <person name="Hansen B.M."/>
            <person name="Andrup L."/>
            <person name="Walker B."/>
            <person name="Young S.K."/>
            <person name="Zeng Q."/>
            <person name="Gargeya S."/>
            <person name="Fitzgerald M."/>
            <person name="Haas B."/>
            <person name="Abouelleil A."/>
            <person name="Alvarado L."/>
            <person name="Arachchi H.M."/>
            <person name="Berlin A.M."/>
            <person name="Chapman S.B."/>
            <person name="Dewar J."/>
            <person name="Goldberg J."/>
            <person name="Griggs A."/>
            <person name="Gujja S."/>
            <person name="Hansen M."/>
            <person name="Howarth C."/>
            <person name="Imamovic A."/>
            <person name="Larimer J."/>
            <person name="McCowan C."/>
            <person name="Murphy C."/>
            <person name="Neiman D."/>
            <person name="Pearson M."/>
            <person name="Priest M."/>
            <person name="Roberts A."/>
            <person name="Saif S."/>
            <person name="Shea T."/>
            <person name="Sisk P."/>
            <person name="Sykes S."/>
            <person name="Wortman J."/>
            <person name="Nusbaum C."/>
            <person name="Birren B."/>
        </authorList>
    </citation>
    <scope>NUCLEOTIDE SEQUENCE [LARGE SCALE GENOMIC DNA]</scope>
    <source>
        <strain evidence="1 2">VD184</strain>
    </source>
</reference>
<name>A0A9W5RB98_BACCE</name>
<accession>A0A9W5RB98</accession>